<reference evidence="6" key="1">
    <citation type="journal article" date="2019" name="Int. J. Syst. Evol. Microbiol.">
        <title>The Global Catalogue of Microorganisms (GCM) 10K type strain sequencing project: providing services to taxonomists for standard genome sequencing and annotation.</title>
        <authorList>
            <consortium name="The Broad Institute Genomics Platform"/>
            <consortium name="The Broad Institute Genome Sequencing Center for Infectious Disease"/>
            <person name="Wu L."/>
            <person name="Ma J."/>
        </authorList>
    </citation>
    <scope>NUCLEOTIDE SEQUENCE [LARGE SCALE GENOMIC DNA]</scope>
    <source>
        <strain evidence="6">JCM 14560</strain>
    </source>
</reference>
<dbReference type="InterPro" id="IPR051120">
    <property type="entry name" value="ABC_AA/LPS_Transport"/>
</dbReference>
<evidence type="ECO:0000256" key="1">
    <source>
        <dbReference type="ARBA" id="ARBA00022448"/>
    </source>
</evidence>
<evidence type="ECO:0000256" key="2">
    <source>
        <dbReference type="ARBA" id="ARBA00022741"/>
    </source>
</evidence>
<dbReference type="GO" id="GO:0005524">
    <property type="term" value="F:ATP binding"/>
    <property type="evidence" value="ECO:0007669"/>
    <property type="project" value="UniProtKB-KW"/>
</dbReference>
<protein>
    <submittedName>
        <fullName evidence="5">ABC transporter ATP-binding protein</fullName>
    </submittedName>
</protein>
<dbReference type="SUPFAM" id="SSF52540">
    <property type="entry name" value="P-loop containing nucleoside triphosphate hydrolases"/>
    <property type="match status" value="1"/>
</dbReference>
<dbReference type="PANTHER" id="PTHR45772">
    <property type="entry name" value="CONSERVED COMPONENT OF ABC TRANSPORTER FOR NATURAL AMINO ACIDS-RELATED"/>
    <property type="match status" value="1"/>
</dbReference>
<dbReference type="PANTHER" id="PTHR45772:SF9">
    <property type="entry name" value="CONSERVED COMPONENT OF ABC TRANSPORTER FOR NATURAL AMINO ACIDS"/>
    <property type="match status" value="1"/>
</dbReference>
<dbReference type="InterPro" id="IPR003439">
    <property type="entry name" value="ABC_transporter-like_ATP-bd"/>
</dbReference>
<dbReference type="EMBL" id="BAAANT010000052">
    <property type="protein sequence ID" value="GAA2156498.1"/>
    <property type="molecule type" value="Genomic_DNA"/>
</dbReference>
<evidence type="ECO:0000256" key="3">
    <source>
        <dbReference type="ARBA" id="ARBA00022840"/>
    </source>
</evidence>
<evidence type="ECO:0000313" key="6">
    <source>
        <dbReference type="Proteomes" id="UP001422759"/>
    </source>
</evidence>
<dbReference type="InterPro" id="IPR027417">
    <property type="entry name" value="P-loop_NTPase"/>
</dbReference>
<evidence type="ECO:0000313" key="5">
    <source>
        <dbReference type="EMBL" id="GAA2156498.1"/>
    </source>
</evidence>
<dbReference type="Pfam" id="PF00005">
    <property type="entry name" value="ABC_tran"/>
    <property type="match status" value="1"/>
</dbReference>
<keyword evidence="6" id="KW-1185">Reference proteome</keyword>
<name>A0ABP5LYI3_9ACTN</name>
<dbReference type="SMART" id="SM00382">
    <property type="entry name" value="AAA"/>
    <property type="match status" value="1"/>
</dbReference>
<keyword evidence="1" id="KW-0813">Transport</keyword>
<gene>
    <name evidence="5" type="ORF">GCM10009760_57530</name>
</gene>
<accession>A0ABP5LYI3</accession>
<keyword evidence="3 5" id="KW-0067">ATP-binding</keyword>
<evidence type="ECO:0000259" key="4">
    <source>
        <dbReference type="PROSITE" id="PS50893"/>
    </source>
</evidence>
<keyword evidence="2" id="KW-0547">Nucleotide-binding</keyword>
<comment type="caution">
    <text evidence="5">The sequence shown here is derived from an EMBL/GenBank/DDBJ whole genome shotgun (WGS) entry which is preliminary data.</text>
</comment>
<dbReference type="PROSITE" id="PS50893">
    <property type="entry name" value="ABC_TRANSPORTER_2"/>
    <property type="match status" value="1"/>
</dbReference>
<dbReference type="InterPro" id="IPR003593">
    <property type="entry name" value="AAA+_ATPase"/>
</dbReference>
<dbReference type="Gene3D" id="3.40.50.300">
    <property type="entry name" value="P-loop containing nucleotide triphosphate hydrolases"/>
    <property type="match status" value="1"/>
</dbReference>
<organism evidence="5 6">
    <name type="scientific">Kitasatospora kazusensis</name>
    <dbReference type="NCBI Taxonomy" id="407974"/>
    <lineage>
        <taxon>Bacteria</taxon>
        <taxon>Bacillati</taxon>
        <taxon>Actinomycetota</taxon>
        <taxon>Actinomycetes</taxon>
        <taxon>Kitasatosporales</taxon>
        <taxon>Streptomycetaceae</taxon>
        <taxon>Kitasatospora</taxon>
    </lineage>
</organism>
<dbReference type="Proteomes" id="UP001422759">
    <property type="component" value="Unassembled WGS sequence"/>
</dbReference>
<proteinExistence type="predicted"/>
<dbReference type="RefSeq" id="WP_344468920.1">
    <property type="nucleotide sequence ID" value="NZ_BAAANT010000052.1"/>
</dbReference>
<sequence>MSRAGAGRLTARGVVRRFGGIAAVDGVDLVAPPGRITALVGPNGAGKSTLFDCLSGAARPDEGRVLLDGCDITRLPEHARARLGLARTFQRIAVFPTLTVAENVLVGAEQVRRHGARAATDRALTLLGLAAARDAPAAELPTGTLRMVELARALAAGPRVLLLDEPSVGLDAAETARLAAVLRALAADGLPLLLVEHDTELVSELADAVYAMAAGRVVTAGPAARVLADPRVGLSWGEATG</sequence>
<feature type="domain" description="ABC transporter" evidence="4">
    <location>
        <begin position="9"/>
        <end position="239"/>
    </location>
</feature>